<dbReference type="InterPro" id="IPR001466">
    <property type="entry name" value="Beta-lactam-related"/>
</dbReference>
<accession>A0ABP4UV39</accession>
<name>A0ABP4UV39_9ACTN</name>
<sequence>MTSEELQARLSELAAGILVPGAAAAILTGDEVVTAVTGTANKNTGADVVPETLFAAGSITKVFTASLVMTLVDEGLVELDAPVQKYLPDFTLTDPVRSAAVTVRMLLSHTSGMPNSDLLDDPTGPDAVAMFMERLKTVPIMGTPGKQFSYSNSGMVTLGRIVEVITKLSYDEALQQRILRPLGLNATTDAERMILGPTAIGHLADPAAGTAQPAPVFRKYYGNAPAGSTLWLDVAALIGFARMHLDGGRAADGRQVLSENSVTAMRVPQIDNWGGYPYPLWGLGWGAVEVDGRRVVVHGGGNIGMASTLWVIPDRNAAVAVLTNSTSGHGLNAVLAAEILAREFGFVLPAPPSAPQEPVPVDPTPYVGRYTSSQGDLVVFSEEGRLFVAQKPEPGLAEAQKLMAGIAPSELTHMPMTCIDAERSRFLVQMGPEGAPLGFVPMDFLEPDADGRPRLARFTFLAERVD</sequence>
<dbReference type="EMBL" id="BAAANF010000023">
    <property type="protein sequence ID" value="GAA1712557.1"/>
    <property type="molecule type" value="Genomic_DNA"/>
</dbReference>
<dbReference type="Gene3D" id="3.40.710.10">
    <property type="entry name" value="DD-peptidase/beta-lactamase superfamily"/>
    <property type="match status" value="1"/>
</dbReference>
<dbReference type="InterPro" id="IPR012338">
    <property type="entry name" value="Beta-lactam/transpept-like"/>
</dbReference>
<gene>
    <name evidence="2" type="ORF">GCM10009745_70970</name>
</gene>
<dbReference type="PANTHER" id="PTHR46825">
    <property type="entry name" value="D-ALANYL-D-ALANINE-CARBOXYPEPTIDASE/ENDOPEPTIDASE AMPH"/>
    <property type="match status" value="1"/>
</dbReference>
<evidence type="ECO:0000259" key="1">
    <source>
        <dbReference type="Pfam" id="PF00144"/>
    </source>
</evidence>
<organism evidence="2 3">
    <name type="scientific">Kribbella yunnanensis</name>
    <dbReference type="NCBI Taxonomy" id="190194"/>
    <lineage>
        <taxon>Bacteria</taxon>
        <taxon>Bacillati</taxon>
        <taxon>Actinomycetota</taxon>
        <taxon>Actinomycetes</taxon>
        <taxon>Propionibacteriales</taxon>
        <taxon>Kribbellaceae</taxon>
        <taxon>Kribbella</taxon>
    </lineage>
</organism>
<dbReference type="Pfam" id="PF00144">
    <property type="entry name" value="Beta-lactamase"/>
    <property type="match status" value="1"/>
</dbReference>
<dbReference type="PANTHER" id="PTHR46825:SF9">
    <property type="entry name" value="BETA-LACTAMASE-RELATED DOMAIN-CONTAINING PROTEIN"/>
    <property type="match status" value="1"/>
</dbReference>
<proteinExistence type="predicted"/>
<feature type="domain" description="Beta-lactamase-related" evidence="1">
    <location>
        <begin position="18"/>
        <end position="339"/>
    </location>
</feature>
<comment type="caution">
    <text evidence="2">The sequence shown here is derived from an EMBL/GenBank/DDBJ whole genome shotgun (WGS) entry which is preliminary data.</text>
</comment>
<keyword evidence="2" id="KW-0378">Hydrolase</keyword>
<evidence type="ECO:0000313" key="3">
    <source>
        <dbReference type="Proteomes" id="UP001500280"/>
    </source>
</evidence>
<dbReference type="InterPro" id="IPR050491">
    <property type="entry name" value="AmpC-like"/>
</dbReference>
<keyword evidence="3" id="KW-1185">Reference proteome</keyword>
<dbReference type="Proteomes" id="UP001500280">
    <property type="component" value="Unassembled WGS sequence"/>
</dbReference>
<reference evidence="3" key="1">
    <citation type="journal article" date="2019" name="Int. J. Syst. Evol. Microbiol.">
        <title>The Global Catalogue of Microorganisms (GCM) 10K type strain sequencing project: providing services to taxonomists for standard genome sequencing and annotation.</title>
        <authorList>
            <consortium name="The Broad Institute Genomics Platform"/>
            <consortium name="The Broad Institute Genome Sequencing Center for Infectious Disease"/>
            <person name="Wu L."/>
            <person name="Ma J."/>
        </authorList>
    </citation>
    <scope>NUCLEOTIDE SEQUENCE [LARGE SCALE GENOMIC DNA]</scope>
    <source>
        <strain evidence="3">JCM 14307</strain>
    </source>
</reference>
<protein>
    <submittedName>
        <fullName evidence="2">Serine hydrolase domain-containing protein</fullName>
    </submittedName>
</protein>
<dbReference type="GO" id="GO:0016787">
    <property type="term" value="F:hydrolase activity"/>
    <property type="evidence" value="ECO:0007669"/>
    <property type="project" value="UniProtKB-KW"/>
</dbReference>
<dbReference type="SUPFAM" id="SSF56601">
    <property type="entry name" value="beta-lactamase/transpeptidase-like"/>
    <property type="match status" value="1"/>
</dbReference>
<evidence type="ECO:0000313" key="2">
    <source>
        <dbReference type="EMBL" id="GAA1712557.1"/>
    </source>
</evidence>